<proteinExistence type="predicted"/>
<feature type="region of interest" description="Disordered" evidence="1">
    <location>
        <begin position="100"/>
        <end position="119"/>
    </location>
</feature>
<dbReference type="InParanoid" id="A0A316V8G3"/>
<protein>
    <submittedName>
        <fullName evidence="2">Uncharacterized protein</fullName>
    </submittedName>
</protein>
<dbReference type="RefSeq" id="XP_025352067.1">
    <property type="nucleotide sequence ID" value="XM_025503082.1"/>
</dbReference>
<dbReference type="AlphaFoldDB" id="A0A316V8G3"/>
<dbReference type="Proteomes" id="UP000245771">
    <property type="component" value="Unassembled WGS sequence"/>
</dbReference>
<evidence type="ECO:0000313" key="2">
    <source>
        <dbReference type="EMBL" id="PWN31765.1"/>
    </source>
</evidence>
<dbReference type="GeneID" id="37024863"/>
<sequence>MLSNTTNGLEDSVNGQKNVYTNTEASTSDERIITPPVRANRGRKHSLITNDPKNALPQLTFLVMADNDNANEGSSSEASTHCDSPITTFQASPLFSFHSVEEEGEHSVQSSSMHHTLEDLDSSVSSLNSLSRSSTGSEQSVSSECFSLNCSTTTSSSSSTSLAILSKQKYDCEAAWKLRSALRDDASKIFQATWQEAERQKPILKKLAGSLKSMLV</sequence>
<evidence type="ECO:0000313" key="3">
    <source>
        <dbReference type="Proteomes" id="UP000245771"/>
    </source>
</evidence>
<accession>A0A316V8G3</accession>
<organism evidence="2 3">
    <name type="scientific">Meira miltonrushii</name>
    <dbReference type="NCBI Taxonomy" id="1280837"/>
    <lineage>
        <taxon>Eukaryota</taxon>
        <taxon>Fungi</taxon>
        <taxon>Dikarya</taxon>
        <taxon>Basidiomycota</taxon>
        <taxon>Ustilaginomycotina</taxon>
        <taxon>Exobasidiomycetes</taxon>
        <taxon>Exobasidiales</taxon>
        <taxon>Brachybasidiaceae</taxon>
        <taxon>Meira</taxon>
    </lineage>
</organism>
<keyword evidence="3" id="KW-1185">Reference proteome</keyword>
<gene>
    <name evidence="2" type="ORF">FA14DRAFT_92944</name>
</gene>
<dbReference type="EMBL" id="KZ819607">
    <property type="protein sequence ID" value="PWN31765.1"/>
    <property type="molecule type" value="Genomic_DNA"/>
</dbReference>
<reference evidence="2 3" key="1">
    <citation type="journal article" date="2018" name="Mol. Biol. Evol.">
        <title>Broad Genomic Sampling Reveals a Smut Pathogenic Ancestry of the Fungal Clade Ustilaginomycotina.</title>
        <authorList>
            <person name="Kijpornyongpan T."/>
            <person name="Mondo S.J."/>
            <person name="Barry K."/>
            <person name="Sandor L."/>
            <person name="Lee J."/>
            <person name="Lipzen A."/>
            <person name="Pangilinan J."/>
            <person name="LaButti K."/>
            <person name="Hainaut M."/>
            <person name="Henrissat B."/>
            <person name="Grigoriev I.V."/>
            <person name="Spatafora J.W."/>
            <person name="Aime M.C."/>
        </authorList>
    </citation>
    <scope>NUCLEOTIDE SEQUENCE [LARGE SCALE GENOMIC DNA]</scope>
    <source>
        <strain evidence="2 3">MCA 3882</strain>
    </source>
</reference>
<evidence type="ECO:0000256" key="1">
    <source>
        <dbReference type="SAM" id="MobiDB-lite"/>
    </source>
</evidence>
<name>A0A316V8G3_9BASI</name>